<comment type="caution">
    <text evidence="1">The sequence shown here is derived from an EMBL/GenBank/DDBJ whole genome shotgun (WGS) entry which is preliminary data.</text>
</comment>
<proteinExistence type="predicted"/>
<evidence type="ECO:0008006" key="3">
    <source>
        <dbReference type="Google" id="ProtNLM"/>
    </source>
</evidence>
<accession>A0A4R5D827</accession>
<dbReference type="EMBL" id="SMFL01000034">
    <property type="protein sequence ID" value="TDE07881.1"/>
    <property type="molecule type" value="Genomic_DNA"/>
</dbReference>
<keyword evidence="2" id="KW-1185">Reference proteome</keyword>
<evidence type="ECO:0000313" key="1">
    <source>
        <dbReference type="EMBL" id="TDE07881.1"/>
    </source>
</evidence>
<reference evidence="1 2" key="1">
    <citation type="submission" date="2019-03" db="EMBL/GenBank/DDBJ databases">
        <title>Dyadobacter AR-3-6 sp. nov., isolated from arctic soil.</title>
        <authorList>
            <person name="Chaudhary D.K."/>
        </authorList>
    </citation>
    <scope>NUCLEOTIDE SEQUENCE [LARGE SCALE GENOMIC DNA]</scope>
    <source>
        <strain evidence="1 2">AR-3-6</strain>
    </source>
</reference>
<dbReference type="Proteomes" id="UP000294850">
    <property type="component" value="Unassembled WGS sequence"/>
</dbReference>
<evidence type="ECO:0000313" key="2">
    <source>
        <dbReference type="Proteomes" id="UP000294850"/>
    </source>
</evidence>
<sequence length="104" mass="11262">MLTARSLEKEFGARKNIDVIAFNPGLTGDTSLMAKQPAILKLLIPAIRPLFYLISLFKPAFFMGTAKRSAKALAELALGKVVLPSGRIYTSPVRGKLTSQTAQN</sequence>
<organism evidence="1 2">
    <name type="scientific">Dyadobacter psychrotolerans</name>
    <dbReference type="NCBI Taxonomy" id="2541721"/>
    <lineage>
        <taxon>Bacteria</taxon>
        <taxon>Pseudomonadati</taxon>
        <taxon>Bacteroidota</taxon>
        <taxon>Cytophagia</taxon>
        <taxon>Cytophagales</taxon>
        <taxon>Spirosomataceae</taxon>
        <taxon>Dyadobacter</taxon>
    </lineage>
</organism>
<dbReference type="OrthoDB" id="597510at2"/>
<dbReference type="RefSeq" id="WP_131963130.1">
    <property type="nucleotide sequence ID" value="NZ_SMFL01000034.1"/>
</dbReference>
<gene>
    <name evidence="1" type="ORF">E0F88_33420</name>
</gene>
<name>A0A4R5D827_9BACT</name>
<dbReference type="AlphaFoldDB" id="A0A4R5D827"/>
<protein>
    <recommendedName>
        <fullName evidence="3">SDR family NAD(P)-dependent oxidoreductase</fullName>
    </recommendedName>
</protein>